<dbReference type="RefSeq" id="XP_026681717.1">
    <property type="nucleotide sequence ID" value="XM_026825916.1"/>
</dbReference>
<dbReference type="AlphaFoldDB" id="A0A3Q0IZP4"/>
<dbReference type="PaxDb" id="121845-A0A3Q0IZP4"/>
<proteinExistence type="predicted"/>
<feature type="compositionally biased region" description="Basic and acidic residues" evidence="1">
    <location>
        <begin position="221"/>
        <end position="230"/>
    </location>
</feature>
<accession>A0A3Q0IZP4</accession>
<protein>
    <submittedName>
        <fullName evidence="3">Uncharacterized protein LOC103512453</fullName>
    </submittedName>
</protein>
<feature type="region of interest" description="Disordered" evidence="1">
    <location>
        <begin position="409"/>
        <end position="433"/>
    </location>
</feature>
<dbReference type="GO" id="GO:0005930">
    <property type="term" value="C:axoneme"/>
    <property type="evidence" value="ECO:0007669"/>
    <property type="project" value="TreeGrafter"/>
</dbReference>
<dbReference type="PANTHER" id="PTHR23053">
    <property type="entry name" value="DLEC1 DELETED IN LUNG AND ESOPHAGEAL CANCER 1"/>
    <property type="match status" value="1"/>
</dbReference>
<dbReference type="InterPro" id="IPR013783">
    <property type="entry name" value="Ig-like_fold"/>
</dbReference>
<feature type="region of interest" description="Disordered" evidence="1">
    <location>
        <begin position="73"/>
        <end position="94"/>
    </location>
</feature>
<dbReference type="GO" id="GO:0003341">
    <property type="term" value="P:cilium movement"/>
    <property type="evidence" value="ECO:0007669"/>
    <property type="project" value="TreeGrafter"/>
</dbReference>
<name>A0A3Q0IZP4_DIACI</name>
<evidence type="ECO:0000313" key="3">
    <source>
        <dbReference type="RefSeq" id="XP_026681717.1"/>
    </source>
</evidence>
<sequence>MSRAVKPCQCVPLSRFLTGSRSDSPFLIAPPKELHFGPLLLKQKKTLHFQISNSGQFSFEFFFSLPENKLKARNDQRTEETKTNKGAGPVVTPRKSKTDKLESVRFDESNSLLISPFMITQKFGTVLPHEVVFIPVTCNVEAQSSYSETILCTISNQPPGFEPVSIEIIMQMIDSVTVSCSLVPIVLVQSLTDQDSNSYNWDIGQSIKPDITLLNARDMKPQSSKKEATEVFKSPPQTKKGKSKSQMAKSVASIPSVVSTPINPWGEPKYETLRKEEPKTLTIYVKYVSDVTKYVVPESGLDFYYCPCYQDKTMRLRVLNTGLVPVTLTTSLLLETYGQLSSGPPVSEMVAISSTPVEDFAQPDSPVTEPLHTVVKDRRFLQYKPGKKFEPQDITSLASFCSSNKSESISTLSSSNSGSDDQEPPEPKPVECPFSISPPDIVTIEPGQICVYDVKFRPTLALSYRANLNFYRIPIDSSMEADSQTCTLEGAGSMPWVHLEIPESDLAVTSEVRNSLGASVGGALSWDQRCLGFNVLGEDKAHVIRIKMTNVSPVKYSYTWRPISDQSDSCVPTPSCFEVIEKSEGHLSPGEQSWIEFTFHPYALGIYEARWNLTLSGDRTTAFLLVGVAREPNVRFDNNYLKLSPAFVGMLSSDHICIKNNESCELAFKFIASSLYNEGKQEILQVFPSSGVMKPISHNPVRIEFVPRSSGDFVFNIQCAVTNMATPYSFHYILFYSIHRIEFVPRSSGDFVFNIQCAVTNMLTPLELCVTCRVYPVNVTVTLTTDLGESVELYPNEDNVFDIGKINIHVRTLYQYRIANASIKGVAYSWSLAFNYHKTPLDIEIGNPTGRVAAQSDYGDQFSLLAHRNCVFDNVTLVLYVSNLNLILH</sequence>
<dbReference type="STRING" id="121845.A0A3Q0IZP4"/>
<dbReference type="KEGG" id="dci:103512453"/>
<dbReference type="Proteomes" id="UP000079169">
    <property type="component" value="Unplaced"/>
</dbReference>
<dbReference type="GO" id="GO:1904158">
    <property type="term" value="P:axonemal central apparatus assembly"/>
    <property type="evidence" value="ECO:0007669"/>
    <property type="project" value="TreeGrafter"/>
</dbReference>
<evidence type="ECO:0000256" key="1">
    <source>
        <dbReference type="SAM" id="MobiDB-lite"/>
    </source>
</evidence>
<feature type="compositionally biased region" description="Basic and acidic residues" evidence="1">
    <location>
        <begin position="73"/>
        <end position="83"/>
    </location>
</feature>
<feature type="compositionally biased region" description="Low complexity" evidence="1">
    <location>
        <begin position="409"/>
        <end position="419"/>
    </location>
</feature>
<feature type="region of interest" description="Disordered" evidence="1">
    <location>
        <begin position="221"/>
        <end position="248"/>
    </location>
</feature>
<gene>
    <name evidence="3" type="primary">LOC103512453</name>
</gene>
<reference evidence="3" key="1">
    <citation type="submission" date="2025-08" db="UniProtKB">
        <authorList>
            <consortium name="RefSeq"/>
        </authorList>
    </citation>
    <scope>IDENTIFICATION</scope>
</reference>
<evidence type="ECO:0000313" key="2">
    <source>
        <dbReference type="Proteomes" id="UP000079169"/>
    </source>
</evidence>
<dbReference type="GeneID" id="103512453"/>
<keyword evidence="2" id="KW-1185">Reference proteome</keyword>
<organism evidence="2 3">
    <name type="scientific">Diaphorina citri</name>
    <name type="common">Asian citrus psyllid</name>
    <dbReference type="NCBI Taxonomy" id="121845"/>
    <lineage>
        <taxon>Eukaryota</taxon>
        <taxon>Metazoa</taxon>
        <taxon>Ecdysozoa</taxon>
        <taxon>Arthropoda</taxon>
        <taxon>Hexapoda</taxon>
        <taxon>Insecta</taxon>
        <taxon>Pterygota</taxon>
        <taxon>Neoptera</taxon>
        <taxon>Paraneoptera</taxon>
        <taxon>Hemiptera</taxon>
        <taxon>Sternorrhyncha</taxon>
        <taxon>Psylloidea</taxon>
        <taxon>Psyllidae</taxon>
        <taxon>Diaphorininae</taxon>
        <taxon>Diaphorina</taxon>
    </lineage>
</organism>
<dbReference type="Gene3D" id="2.60.40.10">
    <property type="entry name" value="Immunoglobulins"/>
    <property type="match status" value="4"/>
</dbReference>
<dbReference type="InterPro" id="IPR033305">
    <property type="entry name" value="Hydin-like"/>
</dbReference>
<dbReference type="PANTHER" id="PTHR23053:SF0">
    <property type="entry name" value="HYDROCEPHALUS-INDUCING PROTEIN HOMOLOG"/>
    <property type="match status" value="1"/>
</dbReference>